<dbReference type="Pfam" id="PF00059">
    <property type="entry name" value="Lectin_C"/>
    <property type="match status" value="2"/>
</dbReference>
<reference evidence="4 5" key="1">
    <citation type="submission" date="2020-04" db="EMBL/GenBank/DDBJ databases">
        <authorList>
            <person name="Alioto T."/>
            <person name="Alioto T."/>
            <person name="Gomez Garrido J."/>
        </authorList>
    </citation>
    <scope>NUCLEOTIDE SEQUENCE [LARGE SCALE GENOMIC DNA]</scope>
</reference>
<keyword evidence="5" id="KW-1185">Reference proteome</keyword>
<keyword evidence="2" id="KW-0732">Signal</keyword>
<proteinExistence type="predicted"/>
<dbReference type="Proteomes" id="UP000494165">
    <property type="component" value="Unassembled WGS sequence"/>
</dbReference>
<feature type="coiled-coil region" evidence="1">
    <location>
        <begin position="730"/>
        <end position="761"/>
    </location>
</feature>
<dbReference type="PANTHER" id="PTHR22801">
    <property type="entry name" value="LITHOSTATHINE"/>
    <property type="match status" value="1"/>
</dbReference>
<dbReference type="PANTHER" id="PTHR22801:SF63">
    <property type="entry name" value="C-TYPE LECTIN DOMAIN-CONTAINING PROTEIN"/>
    <property type="match status" value="1"/>
</dbReference>
<evidence type="ECO:0000259" key="3">
    <source>
        <dbReference type="PROSITE" id="PS50041"/>
    </source>
</evidence>
<name>A0A8S1C5N2_9INSE</name>
<dbReference type="InterPro" id="IPR016187">
    <property type="entry name" value="CTDL_fold"/>
</dbReference>
<feature type="coiled-coil region" evidence="1">
    <location>
        <begin position="487"/>
        <end position="539"/>
    </location>
</feature>
<accession>A0A8S1C5N2</accession>
<dbReference type="Gene3D" id="3.10.100.10">
    <property type="entry name" value="Mannose-Binding Protein A, subunit A"/>
    <property type="match status" value="2"/>
</dbReference>
<dbReference type="PROSITE" id="PS50041">
    <property type="entry name" value="C_TYPE_LECTIN_2"/>
    <property type="match status" value="2"/>
</dbReference>
<dbReference type="SUPFAM" id="SSF56436">
    <property type="entry name" value="C-type lectin-like"/>
    <property type="match status" value="2"/>
</dbReference>
<dbReference type="InterPro" id="IPR050801">
    <property type="entry name" value="Ca-Dep_Lectins_ImmuneDev"/>
</dbReference>
<evidence type="ECO:0000256" key="2">
    <source>
        <dbReference type="SAM" id="SignalP"/>
    </source>
</evidence>
<keyword evidence="1" id="KW-0175">Coiled coil</keyword>
<protein>
    <recommendedName>
        <fullName evidence="3">C-type lectin domain-containing protein</fullName>
    </recommendedName>
</protein>
<dbReference type="OrthoDB" id="7357196at2759"/>
<dbReference type="EMBL" id="CADEPI010000012">
    <property type="protein sequence ID" value="CAB3363395.1"/>
    <property type="molecule type" value="Genomic_DNA"/>
</dbReference>
<feature type="signal peptide" evidence="2">
    <location>
        <begin position="1"/>
        <end position="19"/>
    </location>
</feature>
<dbReference type="CDD" id="cd00037">
    <property type="entry name" value="CLECT"/>
    <property type="match status" value="2"/>
</dbReference>
<gene>
    <name evidence="4" type="ORF">CLODIP_2_CD02276</name>
</gene>
<feature type="domain" description="C-type lectin" evidence="3">
    <location>
        <begin position="898"/>
        <end position="1021"/>
    </location>
</feature>
<comment type="caution">
    <text evidence="4">The sequence shown here is derived from an EMBL/GenBank/DDBJ whole genome shotgun (WGS) entry which is preliminary data.</text>
</comment>
<dbReference type="InterPro" id="IPR001304">
    <property type="entry name" value="C-type_lectin-like"/>
</dbReference>
<evidence type="ECO:0000313" key="5">
    <source>
        <dbReference type="Proteomes" id="UP000494165"/>
    </source>
</evidence>
<dbReference type="AlphaFoldDB" id="A0A8S1C5N2"/>
<sequence>MLSRLVLLLVCVCFAASSAQYNSYGRNVLIEASTKKNRKLRYDKGVVEVQNGPGLESPLQLESTIQQLRSQLDADRENTISNFKKVRTNLMKNNNQWISAENELRETKQLVQELKAKVNLSITEDGKSKSDIKKLKSQLDSDREAIKSDINLLRNEFGTLKNEQANLKAELRKFVRELKNQDSFSRSRIRELGNHLVAYQNSLTSKIDGTKNGIKTLKNDQDTLKSEVRDANQQFMNQLQQLNTKLAELSKQKRWAVFTLGNGKTYHFSLQRNTWYMAKKICEERGMRLASPKTQEEISLLHQKLTELEPESGFWLSASDEANKGVEYQWLDGEVLPLNSSLWEKERLADDIKKILVCLFFATSSAQYNQQYNPYDPYMYNGGAGNQAAKDFLDFPPSMYEPTIGQLNSELDTLRKDTIKNFQAAWYHMELIYNRQTIVEAELIETKRLVQELTAKFNLLTTKAELQKVIGELKNQDVQSKDINKLKSQLDSDRKATKSEIKMLQNELGPVKNEQTYFKDELQRVVEKLKNQEVKSNSEIYQLKSQLEYDWEATNSNITTLRKEFGTMKNDQDNLKVDLQKFVRDELRNQDVKSNSDLNKLKSQLESDWEANNSNITTLRHEFGTIKNDQDNLKAGLLKFEGELKNQDVKSKSDIKKLKSQLDSDREATKSNITTLRTELGTLNTKQTHLKNELQEVVGGLRSQDVKSKSAINKLNSQLDADRETTKSKITTLQTEFGNLKNKQTNLKDELQKVVGELNNQDVKSNSEIYQLKSRLDSDWEATNSNITTLRHEFGTIKNDQDNLKDELHKFEGELMNQDSSCKSRFRELGNRFVENEKSLNSKIDGTKIDLEILKMDQDSLKFEVSKAKQQFGTHIQELNATLMQLSKPEPWIVSTLTNGKTYHFSLEDKTWYKAKKICEEEGMRLASPKTQEEISLLYHKLEELKPRYGFWLSASDEANIGVEFQWLDGEVLPLNSTLWEKERVADDVRKGPASCVFIRKALKEKLHKAKCTEFTNFICEMQ</sequence>
<feature type="coiled-coil region" evidence="1">
    <location>
        <begin position="214"/>
        <end position="252"/>
    </location>
</feature>
<dbReference type="InterPro" id="IPR016186">
    <property type="entry name" value="C-type_lectin-like/link_sf"/>
</dbReference>
<feature type="domain" description="C-type lectin" evidence="3">
    <location>
        <begin position="261"/>
        <end position="369"/>
    </location>
</feature>
<evidence type="ECO:0000313" key="4">
    <source>
        <dbReference type="EMBL" id="CAB3363395.1"/>
    </source>
</evidence>
<feature type="chain" id="PRO_5035949042" description="C-type lectin domain-containing protein" evidence="2">
    <location>
        <begin position="20"/>
        <end position="1023"/>
    </location>
</feature>
<evidence type="ECO:0000256" key="1">
    <source>
        <dbReference type="SAM" id="Coils"/>
    </source>
</evidence>
<feature type="coiled-coil region" evidence="1">
    <location>
        <begin position="97"/>
        <end position="170"/>
    </location>
</feature>
<organism evidence="4 5">
    <name type="scientific">Cloeon dipterum</name>
    <dbReference type="NCBI Taxonomy" id="197152"/>
    <lineage>
        <taxon>Eukaryota</taxon>
        <taxon>Metazoa</taxon>
        <taxon>Ecdysozoa</taxon>
        <taxon>Arthropoda</taxon>
        <taxon>Hexapoda</taxon>
        <taxon>Insecta</taxon>
        <taxon>Pterygota</taxon>
        <taxon>Palaeoptera</taxon>
        <taxon>Ephemeroptera</taxon>
        <taxon>Pisciforma</taxon>
        <taxon>Baetidae</taxon>
        <taxon>Cloeon</taxon>
    </lineage>
</organism>
<dbReference type="SMART" id="SM00034">
    <property type="entry name" value="CLECT"/>
    <property type="match status" value="2"/>
</dbReference>